<dbReference type="KEGG" id="lpar:FAM21731_00643"/>
<accession>A0A1X1FAP8</accession>
<evidence type="ECO:0000313" key="2">
    <source>
        <dbReference type="Proteomes" id="UP000193009"/>
    </source>
</evidence>
<dbReference type="Proteomes" id="UP000193009">
    <property type="component" value="Unassembled WGS sequence"/>
</dbReference>
<reference evidence="1 2" key="1">
    <citation type="journal article" date="2017" name="Front. Microbiol.">
        <title>The Histidine Decarboxylase Gene Cluster of Lactobacillus parabuchneri Was Gained by Horizontal Gene Transfer and Is Mobile within the Species.</title>
        <authorList>
            <person name="Wuthrich D."/>
            <person name="Berthoud H."/>
            <person name="Wechsler D."/>
            <person name="Eugster E."/>
            <person name="Irmler S."/>
            <person name="Bruggmann R."/>
        </authorList>
    </citation>
    <scope>NUCLEOTIDE SEQUENCE [LARGE SCALE GENOMIC DNA]</scope>
    <source>
        <strain evidence="1 2">FAM23169</strain>
    </source>
</reference>
<gene>
    <name evidence="1" type="ORF">FAM23169_02750</name>
</gene>
<keyword evidence="2" id="KW-1185">Reference proteome</keyword>
<organism evidence="1 2">
    <name type="scientific">Lentilactobacillus parabuchneri</name>
    <dbReference type="NCBI Taxonomy" id="152331"/>
    <lineage>
        <taxon>Bacteria</taxon>
        <taxon>Bacillati</taxon>
        <taxon>Bacillota</taxon>
        <taxon>Bacilli</taxon>
        <taxon>Lactobacillales</taxon>
        <taxon>Lactobacillaceae</taxon>
        <taxon>Lentilactobacillus</taxon>
    </lineage>
</organism>
<dbReference type="AlphaFoldDB" id="A0A1X1FAP8"/>
<dbReference type="EMBL" id="MSBD01000093">
    <property type="protein sequence ID" value="ORN23994.1"/>
    <property type="molecule type" value="Genomic_DNA"/>
</dbReference>
<dbReference type="STRING" id="152331.FAM21731_00643"/>
<evidence type="ECO:0000313" key="1">
    <source>
        <dbReference type="EMBL" id="ORN23994.1"/>
    </source>
</evidence>
<name>A0A1X1FAP8_9LACO</name>
<dbReference type="KEGG" id="lpar:FAM21731_00916"/>
<comment type="caution">
    <text evidence="1">The sequence shown here is derived from an EMBL/GenBank/DDBJ whole genome shotgun (WGS) entry which is preliminary data.</text>
</comment>
<sequence length="54" mass="6542">MRLDGVHIRLYYFIVVVKHRPWFLFWLLEAVQKNGRFAGLRKFAQSSWVLETAF</sequence>
<protein>
    <submittedName>
        <fullName evidence="1">Uncharacterized protein</fullName>
    </submittedName>
</protein>
<proteinExistence type="predicted"/>